<dbReference type="OMA" id="CLHYHES"/>
<evidence type="ECO:0000313" key="3">
    <source>
        <dbReference type="Proteomes" id="UP000001593"/>
    </source>
</evidence>
<sequence length="156" mass="18169">IMEAMEAYLKEERVKWVRDWPGQTVLCVTQYYWTAEVHKAIRGGQKQLDQYLQQNNSQIDDIVTLVRGKLSKQNRATLGALVVLDVHARDVLTKLCELGISSEDDFEWLAQLRYYFEVRSENVMTRMISAHLAYGYEYLGNSGRLVITPLTDRCYR</sequence>
<dbReference type="GO" id="GO:0005524">
    <property type="term" value="F:ATP binding"/>
    <property type="evidence" value="ECO:0007669"/>
    <property type="project" value="InterPro"/>
</dbReference>
<dbReference type="GO" id="GO:0051959">
    <property type="term" value="F:dynein light intermediate chain binding"/>
    <property type="evidence" value="ECO:0007669"/>
    <property type="project" value="InterPro"/>
</dbReference>
<evidence type="ECO:0000259" key="1">
    <source>
        <dbReference type="Pfam" id="PF12774"/>
    </source>
</evidence>
<dbReference type="GO" id="GO:0030286">
    <property type="term" value="C:dynein complex"/>
    <property type="evidence" value="ECO:0007669"/>
    <property type="project" value="InterPro"/>
</dbReference>
<organism evidence="2 3">
    <name type="scientific">Nematostella vectensis</name>
    <name type="common">Starlet sea anemone</name>
    <dbReference type="NCBI Taxonomy" id="45351"/>
    <lineage>
        <taxon>Eukaryota</taxon>
        <taxon>Metazoa</taxon>
        <taxon>Cnidaria</taxon>
        <taxon>Anthozoa</taxon>
        <taxon>Hexacorallia</taxon>
        <taxon>Actiniaria</taxon>
        <taxon>Edwardsiidae</taxon>
        <taxon>Nematostella</taxon>
    </lineage>
</organism>
<feature type="domain" description="Dynein heavy chain hydrolytic ATP-binding dynein motor region" evidence="1">
    <location>
        <begin position="134"/>
        <end position="156"/>
    </location>
</feature>
<reference evidence="2 3" key="1">
    <citation type="journal article" date="2007" name="Science">
        <title>Sea anemone genome reveals ancestral eumetazoan gene repertoire and genomic organization.</title>
        <authorList>
            <person name="Putnam N.H."/>
            <person name="Srivastava M."/>
            <person name="Hellsten U."/>
            <person name="Dirks B."/>
            <person name="Chapman J."/>
            <person name="Salamov A."/>
            <person name="Terry A."/>
            <person name="Shapiro H."/>
            <person name="Lindquist E."/>
            <person name="Kapitonov V.V."/>
            <person name="Jurka J."/>
            <person name="Genikhovich G."/>
            <person name="Grigoriev I.V."/>
            <person name="Lucas S.M."/>
            <person name="Steele R.E."/>
            <person name="Finnerty J.R."/>
            <person name="Technau U."/>
            <person name="Martindale M.Q."/>
            <person name="Rokhsar D.S."/>
        </authorList>
    </citation>
    <scope>NUCLEOTIDE SEQUENCE [LARGE SCALE GENOMIC DNA]</scope>
    <source>
        <strain evidence="3">CH2 X CH6</strain>
    </source>
</reference>
<dbReference type="PhylomeDB" id="A7T885"/>
<dbReference type="Proteomes" id="UP000001593">
    <property type="component" value="Unassembled WGS sequence"/>
</dbReference>
<dbReference type="InterPro" id="IPR035699">
    <property type="entry name" value="AAA_6"/>
</dbReference>
<feature type="non-terminal residue" evidence="2">
    <location>
        <position position="156"/>
    </location>
</feature>
<proteinExistence type="predicted"/>
<dbReference type="Gene3D" id="1.20.58.1120">
    <property type="match status" value="1"/>
</dbReference>
<dbReference type="EMBL" id="DS472563">
    <property type="protein sequence ID" value="EDO27809.1"/>
    <property type="molecule type" value="Genomic_DNA"/>
</dbReference>
<dbReference type="STRING" id="45351.A7T885"/>
<dbReference type="PANTHER" id="PTHR22878">
    <property type="entry name" value="DYNEIN HEAVY CHAIN 6, AXONEMAL-LIKE-RELATED"/>
    <property type="match status" value="1"/>
</dbReference>
<keyword evidence="3" id="KW-1185">Reference proteome</keyword>
<dbReference type="PANTHER" id="PTHR22878:SF66">
    <property type="entry name" value="DYNEIN AXONEMAL HEAVY CHAIN 7"/>
    <property type="match status" value="1"/>
</dbReference>
<dbReference type="Pfam" id="PF12774">
    <property type="entry name" value="AAA_6"/>
    <property type="match status" value="1"/>
</dbReference>
<accession>A7T885</accession>
<dbReference type="GO" id="GO:0045505">
    <property type="term" value="F:dynein intermediate chain binding"/>
    <property type="evidence" value="ECO:0007669"/>
    <property type="project" value="InterPro"/>
</dbReference>
<dbReference type="InParanoid" id="A7T885"/>
<gene>
    <name evidence="2" type="ORF">NEMVEDRAFT_v1g149849</name>
</gene>
<evidence type="ECO:0000313" key="2">
    <source>
        <dbReference type="EMBL" id="EDO27809.1"/>
    </source>
</evidence>
<dbReference type="GO" id="GO:0007018">
    <property type="term" value="P:microtubule-based movement"/>
    <property type="evidence" value="ECO:0007669"/>
    <property type="project" value="InterPro"/>
</dbReference>
<dbReference type="AlphaFoldDB" id="A7T885"/>
<protein>
    <recommendedName>
        <fullName evidence="1">Dynein heavy chain hydrolytic ATP-binding dynein motor region domain-containing protein</fullName>
    </recommendedName>
</protein>
<dbReference type="HOGENOM" id="CLU_1691189_0_0_1"/>
<dbReference type="InterPro" id="IPR026983">
    <property type="entry name" value="DHC"/>
</dbReference>
<dbReference type="eggNOG" id="KOG3595">
    <property type="taxonomic scope" value="Eukaryota"/>
</dbReference>
<dbReference type="FunFam" id="1.20.58.1120:FF:000005">
    <property type="entry name" value="Dynein, axonemal, heavy chain 12"/>
    <property type="match status" value="1"/>
</dbReference>
<name>A7T885_NEMVE</name>